<evidence type="ECO:0000256" key="1">
    <source>
        <dbReference type="ARBA" id="ARBA00004370"/>
    </source>
</evidence>
<dbReference type="InterPro" id="IPR009598">
    <property type="entry name" value="BCALP"/>
</dbReference>
<name>A0A4Y9ZJ58_9AGAM</name>
<keyword evidence="2 6" id="KW-0812">Transmembrane</keyword>
<keyword evidence="3 6" id="KW-1133">Transmembrane helix</keyword>
<feature type="compositionally biased region" description="Polar residues" evidence="5">
    <location>
        <begin position="180"/>
        <end position="195"/>
    </location>
</feature>
<feature type="region of interest" description="Disordered" evidence="5">
    <location>
        <begin position="173"/>
        <end position="222"/>
    </location>
</feature>
<accession>A0A4Y9ZJ58</accession>
<evidence type="ECO:0000256" key="2">
    <source>
        <dbReference type="ARBA" id="ARBA00022692"/>
    </source>
</evidence>
<evidence type="ECO:0000256" key="6">
    <source>
        <dbReference type="SAM" id="Phobius"/>
    </source>
</evidence>
<dbReference type="GO" id="GO:0016020">
    <property type="term" value="C:membrane"/>
    <property type="evidence" value="ECO:0007669"/>
    <property type="project" value="UniProtKB-SubCell"/>
</dbReference>
<evidence type="ECO:0000256" key="4">
    <source>
        <dbReference type="ARBA" id="ARBA00023136"/>
    </source>
</evidence>
<protein>
    <submittedName>
        <fullName evidence="7">Uncharacterized protein</fullName>
    </submittedName>
</protein>
<reference evidence="7 8" key="1">
    <citation type="submission" date="2019-02" db="EMBL/GenBank/DDBJ databases">
        <title>Genome sequencing of the rare red list fungi Hericium alpestre (H. flagellum).</title>
        <authorList>
            <person name="Buettner E."/>
            <person name="Kellner H."/>
        </authorList>
    </citation>
    <scope>NUCLEOTIDE SEQUENCE [LARGE SCALE GENOMIC DNA]</scope>
    <source>
        <strain evidence="7 8">DSM 108284</strain>
    </source>
</reference>
<evidence type="ECO:0000313" key="8">
    <source>
        <dbReference type="Proteomes" id="UP000298061"/>
    </source>
</evidence>
<dbReference type="Proteomes" id="UP000298061">
    <property type="component" value="Unassembled WGS sequence"/>
</dbReference>
<proteinExistence type="predicted"/>
<evidence type="ECO:0000313" key="7">
    <source>
        <dbReference type="EMBL" id="TFY73489.1"/>
    </source>
</evidence>
<evidence type="ECO:0000256" key="3">
    <source>
        <dbReference type="ARBA" id="ARBA00022989"/>
    </source>
</evidence>
<dbReference type="AlphaFoldDB" id="A0A4Y9ZJ58"/>
<dbReference type="EMBL" id="SFCI01002810">
    <property type="protein sequence ID" value="TFY73489.1"/>
    <property type="molecule type" value="Genomic_DNA"/>
</dbReference>
<dbReference type="OrthoDB" id="5563033at2759"/>
<dbReference type="PANTHER" id="PTHR13259">
    <property type="entry name" value="BLADDER CANCER 10 KD PROTEIN HOMOLOG"/>
    <property type="match status" value="1"/>
</dbReference>
<dbReference type="SMART" id="SM01396">
    <property type="entry name" value="BC10"/>
    <property type="match status" value="1"/>
</dbReference>
<feature type="compositionally biased region" description="Low complexity" evidence="5">
    <location>
        <begin position="204"/>
        <end position="222"/>
    </location>
</feature>
<gene>
    <name evidence="7" type="ORF">EWM64_g10523</name>
</gene>
<evidence type="ECO:0000256" key="5">
    <source>
        <dbReference type="SAM" id="MobiDB-lite"/>
    </source>
</evidence>
<dbReference type="Pfam" id="PF06726">
    <property type="entry name" value="BC10"/>
    <property type="match status" value="1"/>
</dbReference>
<organism evidence="7 8">
    <name type="scientific">Hericium alpestre</name>
    <dbReference type="NCBI Taxonomy" id="135208"/>
    <lineage>
        <taxon>Eukaryota</taxon>
        <taxon>Fungi</taxon>
        <taxon>Dikarya</taxon>
        <taxon>Basidiomycota</taxon>
        <taxon>Agaricomycotina</taxon>
        <taxon>Agaricomycetes</taxon>
        <taxon>Russulales</taxon>
        <taxon>Hericiaceae</taxon>
        <taxon>Hericium</taxon>
    </lineage>
</organism>
<keyword evidence="4 6" id="KW-0472">Membrane</keyword>
<sequence length="249" mass="27816">MDRCTRWFIPLLILPIPTAPPFFLILFLFSLTLHARPCFYCVTLLTSLFVSSCYWQPIPLHASLAEPWSENITTFSDALSSLFPRPLTDKEQSSILRMSDRCWCDLTSTKLFEPFNTTQWELLSVAQLGVELARSELAALQAIAGNMTSVNGQWHEVNGTRLPIAEVDAKRIEKADKGSTKQAYYRSTQEESPSTAKRADEGISAPSSSSASATSSSPVTAPQDLPLIRREYDFRPLGVDMVVDFGWSR</sequence>
<feature type="transmembrane region" description="Helical" evidence="6">
    <location>
        <begin position="7"/>
        <end position="31"/>
    </location>
</feature>
<keyword evidence="8" id="KW-1185">Reference proteome</keyword>
<comment type="caution">
    <text evidence="7">The sequence shown here is derived from an EMBL/GenBank/DDBJ whole genome shotgun (WGS) entry which is preliminary data.</text>
</comment>
<comment type="subcellular location">
    <subcellularLocation>
        <location evidence="1">Membrane</location>
    </subcellularLocation>
</comment>
<dbReference type="PANTHER" id="PTHR13259:SF1">
    <property type="entry name" value="BLADDER CANCER-ASSOCIATED PROTEIN"/>
    <property type="match status" value="1"/>
</dbReference>